<dbReference type="Pfam" id="PF02350">
    <property type="entry name" value="Epimerase_2"/>
    <property type="match status" value="1"/>
</dbReference>
<organism evidence="2">
    <name type="scientific">marine sediment metagenome</name>
    <dbReference type="NCBI Taxonomy" id="412755"/>
    <lineage>
        <taxon>unclassified sequences</taxon>
        <taxon>metagenomes</taxon>
        <taxon>ecological metagenomes</taxon>
    </lineage>
</organism>
<dbReference type="PANTHER" id="PTHR43174:SF1">
    <property type="entry name" value="UDP-N-ACETYLGLUCOSAMINE 2-EPIMERASE"/>
    <property type="match status" value="1"/>
</dbReference>
<dbReference type="EMBL" id="BART01002611">
    <property type="protein sequence ID" value="GAG64900.1"/>
    <property type="molecule type" value="Genomic_DNA"/>
</dbReference>
<protein>
    <recommendedName>
        <fullName evidence="1">UDP-N-acetylglucosamine 2-epimerase domain-containing protein</fullName>
    </recommendedName>
</protein>
<dbReference type="AlphaFoldDB" id="X0Z6D2"/>
<dbReference type="InterPro" id="IPR029767">
    <property type="entry name" value="WecB-like"/>
</dbReference>
<evidence type="ECO:0000313" key="2">
    <source>
        <dbReference type="EMBL" id="GAG64900.1"/>
    </source>
</evidence>
<dbReference type="InterPro" id="IPR003331">
    <property type="entry name" value="UDP_GlcNAc_Epimerase_2_dom"/>
</dbReference>
<reference evidence="2" key="1">
    <citation type="journal article" date="2014" name="Front. Microbiol.">
        <title>High frequency of phylogenetically diverse reductive dehalogenase-homologous genes in deep subseafloor sedimentary metagenomes.</title>
        <authorList>
            <person name="Kawai M."/>
            <person name="Futagami T."/>
            <person name="Toyoda A."/>
            <person name="Takaki Y."/>
            <person name="Nishi S."/>
            <person name="Hori S."/>
            <person name="Arai W."/>
            <person name="Tsubouchi T."/>
            <person name="Morono Y."/>
            <person name="Uchiyama I."/>
            <person name="Ito T."/>
            <person name="Fujiyama A."/>
            <person name="Inagaki F."/>
            <person name="Takami H."/>
        </authorList>
    </citation>
    <scope>NUCLEOTIDE SEQUENCE</scope>
    <source>
        <strain evidence="2">Expedition CK06-06</strain>
    </source>
</reference>
<comment type="caution">
    <text evidence="2">The sequence shown here is derived from an EMBL/GenBank/DDBJ whole genome shotgun (WGS) entry which is preliminary data.</text>
</comment>
<evidence type="ECO:0000259" key="1">
    <source>
        <dbReference type="Pfam" id="PF02350"/>
    </source>
</evidence>
<sequence>MKISIVLGTRPEIIKMSSIISECEKLKLDYFVLHTGQHYSHNMDKTFFQQLGLAKAKYNLETGSGSHAEQIGKMLMGVERILQ</sequence>
<name>X0Z6D2_9ZZZZ</name>
<accession>X0Z6D2</accession>
<feature type="domain" description="UDP-N-acetylglucosamine 2-epimerase" evidence="1">
    <location>
        <begin position="27"/>
        <end position="83"/>
    </location>
</feature>
<dbReference type="Gene3D" id="3.40.50.2000">
    <property type="entry name" value="Glycogen Phosphorylase B"/>
    <property type="match status" value="1"/>
</dbReference>
<proteinExistence type="predicted"/>
<feature type="non-terminal residue" evidence="2">
    <location>
        <position position="83"/>
    </location>
</feature>
<dbReference type="SUPFAM" id="SSF53756">
    <property type="entry name" value="UDP-Glycosyltransferase/glycogen phosphorylase"/>
    <property type="match status" value="1"/>
</dbReference>
<gene>
    <name evidence="2" type="ORF">S01H4_07834</name>
</gene>
<dbReference type="PANTHER" id="PTHR43174">
    <property type="entry name" value="UDP-N-ACETYLGLUCOSAMINE 2-EPIMERASE"/>
    <property type="match status" value="1"/>
</dbReference>